<protein>
    <submittedName>
        <fullName evidence="1">Uncharacterized protein</fullName>
    </submittedName>
</protein>
<keyword evidence="2" id="KW-1185">Reference proteome</keyword>
<organism evidence="1 2">
    <name type="scientific">Strongylus vulgaris</name>
    <name type="common">Blood worm</name>
    <dbReference type="NCBI Taxonomy" id="40348"/>
    <lineage>
        <taxon>Eukaryota</taxon>
        <taxon>Metazoa</taxon>
        <taxon>Ecdysozoa</taxon>
        <taxon>Nematoda</taxon>
        <taxon>Chromadorea</taxon>
        <taxon>Rhabditida</taxon>
        <taxon>Rhabditina</taxon>
        <taxon>Rhabditomorpha</taxon>
        <taxon>Strongyloidea</taxon>
        <taxon>Strongylidae</taxon>
        <taxon>Strongylus</taxon>
    </lineage>
</organism>
<sequence length="221" mass="25926">MTIDIKHLRMFNILRSCYLLTPGRGCGKSRSMVGALFGRQNFTFSVRILRARTRGDVEEERLRLLSRFGDVYLERDRDREVLLGNSRDLPRLGETDSFVLRLLPLFLLEPRLFSGEELRSRRSFNLSRSSLEEEALWRLLVFFSSAEEEELFSLFRGISSNEELLRRLFLTGDDDELLLLRPLSFFFVNWTEERSVDFLASLYLRERSLACSESGDSERLF</sequence>
<dbReference type="EMBL" id="UYYB01121694">
    <property type="protein sequence ID" value="VDM83199.1"/>
    <property type="molecule type" value="Genomic_DNA"/>
</dbReference>
<name>A0A3P7JTD5_STRVU</name>
<dbReference type="Proteomes" id="UP000270094">
    <property type="component" value="Unassembled WGS sequence"/>
</dbReference>
<dbReference type="AlphaFoldDB" id="A0A3P7JTD5"/>
<reference evidence="1 2" key="1">
    <citation type="submission" date="2018-11" db="EMBL/GenBank/DDBJ databases">
        <authorList>
            <consortium name="Pathogen Informatics"/>
        </authorList>
    </citation>
    <scope>NUCLEOTIDE SEQUENCE [LARGE SCALE GENOMIC DNA]</scope>
</reference>
<evidence type="ECO:0000313" key="1">
    <source>
        <dbReference type="EMBL" id="VDM83199.1"/>
    </source>
</evidence>
<accession>A0A3P7JTD5</accession>
<gene>
    <name evidence="1" type="ORF">SVUK_LOCUS18197</name>
</gene>
<evidence type="ECO:0000313" key="2">
    <source>
        <dbReference type="Proteomes" id="UP000270094"/>
    </source>
</evidence>
<proteinExistence type="predicted"/>